<feature type="domain" description="4Fe-4S Wbl-type" evidence="12">
    <location>
        <begin position="29"/>
        <end position="91"/>
    </location>
</feature>
<keyword evidence="11" id="KW-0804">Transcription</keyword>
<evidence type="ECO:0000256" key="2">
    <source>
        <dbReference type="ARBA" id="ARBA00004496"/>
    </source>
</evidence>
<evidence type="ECO:0000256" key="8">
    <source>
        <dbReference type="ARBA" id="ARBA00023015"/>
    </source>
</evidence>
<gene>
    <name evidence="13" type="ORF">BDK89_2040</name>
</gene>
<evidence type="ECO:0000256" key="5">
    <source>
        <dbReference type="ARBA" id="ARBA00022723"/>
    </source>
</evidence>
<evidence type="ECO:0000256" key="1">
    <source>
        <dbReference type="ARBA" id="ARBA00001966"/>
    </source>
</evidence>
<evidence type="ECO:0000256" key="7">
    <source>
        <dbReference type="ARBA" id="ARBA00023014"/>
    </source>
</evidence>
<dbReference type="PROSITE" id="PS51674">
    <property type="entry name" value="4FE4S_WBL"/>
    <property type="match status" value="1"/>
</dbReference>
<dbReference type="GO" id="GO:0003677">
    <property type="term" value="F:DNA binding"/>
    <property type="evidence" value="ECO:0007669"/>
    <property type="project" value="UniProtKB-KW"/>
</dbReference>
<dbReference type="GO" id="GO:0047134">
    <property type="term" value="F:protein-disulfide reductase [NAD(P)H] activity"/>
    <property type="evidence" value="ECO:0007669"/>
    <property type="project" value="TreeGrafter"/>
</dbReference>
<dbReference type="AlphaFoldDB" id="A0A4R7I001"/>
<evidence type="ECO:0000313" key="14">
    <source>
        <dbReference type="Proteomes" id="UP000294558"/>
    </source>
</evidence>
<dbReference type="GO" id="GO:0045454">
    <property type="term" value="P:cell redox homeostasis"/>
    <property type="evidence" value="ECO:0007669"/>
    <property type="project" value="TreeGrafter"/>
</dbReference>
<evidence type="ECO:0000259" key="12">
    <source>
        <dbReference type="PROSITE" id="PS51674"/>
    </source>
</evidence>
<reference evidence="13 14" key="1">
    <citation type="submission" date="2019-03" db="EMBL/GenBank/DDBJ databases">
        <title>Sequencing the genomes of 1000 actinobacteria strains.</title>
        <authorList>
            <person name="Klenk H.-P."/>
        </authorList>
    </citation>
    <scope>NUCLEOTIDE SEQUENCE [LARGE SCALE GENOMIC DNA]</scope>
    <source>
        <strain evidence="13 14">DSM 18936</strain>
    </source>
</reference>
<keyword evidence="6" id="KW-0408">Iron</keyword>
<comment type="subcellular location">
    <subcellularLocation>
        <location evidence="2">Cytoplasm</location>
    </subcellularLocation>
</comment>
<comment type="cofactor">
    <cofactor evidence="1">
        <name>[4Fe-4S] cluster</name>
        <dbReference type="ChEBI" id="CHEBI:49883"/>
    </cofactor>
</comment>
<sequence>MKRGGTFVASIDIISTREQTDDAWMATAACKGLTHLFFPTPAERPQARERREAAAREVCAGCQVRATCRDFARDEHEYGFWGGESEDERHAAGFRLIAPIGVRARSAS</sequence>
<dbReference type="GO" id="GO:0005737">
    <property type="term" value="C:cytoplasm"/>
    <property type="evidence" value="ECO:0007669"/>
    <property type="project" value="UniProtKB-SubCell"/>
</dbReference>
<protein>
    <submittedName>
        <fullName evidence="13">WhiB family redox-sensing transcriptional regulator</fullName>
    </submittedName>
</protein>
<keyword evidence="9" id="KW-0238">DNA-binding</keyword>
<comment type="similarity">
    <text evidence="3">Belongs to the WhiB family.</text>
</comment>
<dbReference type="GO" id="GO:0045892">
    <property type="term" value="P:negative regulation of DNA-templated transcription"/>
    <property type="evidence" value="ECO:0007669"/>
    <property type="project" value="TreeGrafter"/>
</dbReference>
<dbReference type="GO" id="GO:0046872">
    <property type="term" value="F:metal ion binding"/>
    <property type="evidence" value="ECO:0007669"/>
    <property type="project" value="UniProtKB-KW"/>
</dbReference>
<keyword evidence="5" id="KW-0479">Metal-binding</keyword>
<evidence type="ECO:0000256" key="11">
    <source>
        <dbReference type="ARBA" id="ARBA00023163"/>
    </source>
</evidence>
<proteinExistence type="inferred from homology"/>
<keyword evidence="8" id="KW-0805">Transcription regulation</keyword>
<dbReference type="InterPro" id="IPR034768">
    <property type="entry name" value="4FE4S_WBL"/>
</dbReference>
<organism evidence="13 14">
    <name type="scientific">Ilumatobacter fluminis</name>
    <dbReference type="NCBI Taxonomy" id="467091"/>
    <lineage>
        <taxon>Bacteria</taxon>
        <taxon>Bacillati</taxon>
        <taxon>Actinomycetota</taxon>
        <taxon>Acidimicrobiia</taxon>
        <taxon>Acidimicrobiales</taxon>
        <taxon>Ilumatobacteraceae</taxon>
        <taxon>Ilumatobacter</taxon>
    </lineage>
</organism>
<evidence type="ECO:0000313" key="13">
    <source>
        <dbReference type="EMBL" id="TDT16450.1"/>
    </source>
</evidence>
<dbReference type="InterPro" id="IPR003482">
    <property type="entry name" value="Whib"/>
</dbReference>
<keyword evidence="10" id="KW-1015">Disulfide bond</keyword>
<keyword evidence="7" id="KW-0411">Iron-sulfur</keyword>
<comment type="caution">
    <text evidence="13">The sequence shown here is derived from an EMBL/GenBank/DDBJ whole genome shotgun (WGS) entry which is preliminary data.</text>
</comment>
<evidence type="ECO:0000256" key="10">
    <source>
        <dbReference type="ARBA" id="ARBA00023157"/>
    </source>
</evidence>
<accession>A0A4R7I001</accession>
<evidence type="ECO:0000256" key="3">
    <source>
        <dbReference type="ARBA" id="ARBA00006597"/>
    </source>
</evidence>
<name>A0A4R7I001_9ACTN</name>
<dbReference type="PANTHER" id="PTHR38839">
    <property type="entry name" value="TRANSCRIPTIONAL REGULATOR WHID-RELATED"/>
    <property type="match status" value="1"/>
</dbReference>
<dbReference type="Proteomes" id="UP000294558">
    <property type="component" value="Unassembled WGS sequence"/>
</dbReference>
<evidence type="ECO:0000256" key="4">
    <source>
        <dbReference type="ARBA" id="ARBA00022485"/>
    </source>
</evidence>
<evidence type="ECO:0000256" key="6">
    <source>
        <dbReference type="ARBA" id="ARBA00023004"/>
    </source>
</evidence>
<dbReference type="Pfam" id="PF02467">
    <property type="entry name" value="Whib"/>
    <property type="match status" value="1"/>
</dbReference>
<dbReference type="GO" id="GO:0051539">
    <property type="term" value="F:4 iron, 4 sulfur cluster binding"/>
    <property type="evidence" value="ECO:0007669"/>
    <property type="project" value="UniProtKB-KW"/>
</dbReference>
<dbReference type="EMBL" id="SOAU01000001">
    <property type="protein sequence ID" value="TDT16450.1"/>
    <property type="molecule type" value="Genomic_DNA"/>
</dbReference>
<keyword evidence="14" id="KW-1185">Reference proteome</keyword>
<keyword evidence="4" id="KW-0004">4Fe-4S</keyword>
<evidence type="ECO:0000256" key="9">
    <source>
        <dbReference type="ARBA" id="ARBA00023125"/>
    </source>
</evidence>